<dbReference type="InterPro" id="IPR018062">
    <property type="entry name" value="HTH_AraC-typ_CS"/>
</dbReference>
<dbReference type="PROSITE" id="PS00041">
    <property type="entry name" value="HTH_ARAC_FAMILY_1"/>
    <property type="match status" value="1"/>
</dbReference>
<dbReference type="RefSeq" id="WP_208113597.1">
    <property type="nucleotide sequence ID" value="NZ_SNZH01000008.1"/>
</dbReference>
<dbReference type="InterPro" id="IPR052158">
    <property type="entry name" value="INH-QAR"/>
</dbReference>
<evidence type="ECO:0000256" key="3">
    <source>
        <dbReference type="ARBA" id="ARBA00023163"/>
    </source>
</evidence>
<dbReference type="SUPFAM" id="SSF52317">
    <property type="entry name" value="Class I glutamine amidotransferase-like"/>
    <property type="match status" value="1"/>
</dbReference>
<dbReference type="PANTHER" id="PTHR43130">
    <property type="entry name" value="ARAC-FAMILY TRANSCRIPTIONAL REGULATOR"/>
    <property type="match status" value="1"/>
</dbReference>
<gene>
    <name evidence="5" type="ORF">DFR29_10837</name>
</gene>
<evidence type="ECO:0000256" key="1">
    <source>
        <dbReference type="ARBA" id="ARBA00023015"/>
    </source>
</evidence>
<dbReference type="PANTHER" id="PTHR43130:SF3">
    <property type="entry name" value="HTH-TYPE TRANSCRIPTIONAL REGULATOR RV1931C"/>
    <property type="match status" value="1"/>
</dbReference>
<dbReference type="SUPFAM" id="SSF46689">
    <property type="entry name" value="Homeodomain-like"/>
    <property type="match status" value="2"/>
</dbReference>
<dbReference type="EMBL" id="SNZH01000008">
    <property type="protein sequence ID" value="TDR42454.1"/>
    <property type="molecule type" value="Genomic_DNA"/>
</dbReference>
<dbReference type="Proteomes" id="UP000295293">
    <property type="component" value="Unassembled WGS sequence"/>
</dbReference>
<accession>A0A4R6YVD0</accession>
<dbReference type="SMART" id="SM00342">
    <property type="entry name" value="HTH_ARAC"/>
    <property type="match status" value="1"/>
</dbReference>
<dbReference type="PROSITE" id="PS01124">
    <property type="entry name" value="HTH_ARAC_FAMILY_2"/>
    <property type="match status" value="1"/>
</dbReference>
<feature type="domain" description="HTH araC/xylS-type" evidence="4">
    <location>
        <begin position="239"/>
        <end position="337"/>
    </location>
</feature>
<reference evidence="5 6" key="1">
    <citation type="submission" date="2019-03" db="EMBL/GenBank/DDBJ databases">
        <title>Genomic Encyclopedia of Type Strains, Phase IV (KMG-IV): sequencing the most valuable type-strain genomes for metagenomic binning, comparative biology and taxonomic classification.</title>
        <authorList>
            <person name="Goeker M."/>
        </authorList>
    </citation>
    <scope>NUCLEOTIDE SEQUENCE [LARGE SCALE GENOMIC DNA]</scope>
    <source>
        <strain evidence="5 6">DSM 21667</strain>
    </source>
</reference>
<dbReference type="AlphaFoldDB" id="A0A4R6YVD0"/>
<protein>
    <submittedName>
        <fullName evidence="5">AraC family transcriptional regulator with amidase-like domain</fullName>
    </submittedName>
</protein>
<dbReference type="CDD" id="cd03137">
    <property type="entry name" value="GATase1_AraC_1"/>
    <property type="match status" value="1"/>
</dbReference>
<dbReference type="GO" id="GO:0003700">
    <property type="term" value="F:DNA-binding transcription factor activity"/>
    <property type="evidence" value="ECO:0007669"/>
    <property type="project" value="InterPro"/>
</dbReference>
<dbReference type="Pfam" id="PF01965">
    <property type="entry name" value="DJ-1_PfpI"/>
    <property type="match status" value="1"/>
</dbReference>
<evidence type="ECO:0000313" key="6">
    <source>
        <dbReference type="Proteomes" id="UP000295293"/>
    </source>
</evidence>
<dbReference type="InterPro" id="IPR018060">
    <property type="entry name" value="HTH_AraC"/>
</dbReference>
<name>A0A4R6YVD0_9GAMM</name>
<dbReference type="Pfam" id="PF12833">
    <property type="entry name" value="HTH_18"/>
    <property type="match status" value="1"/>
</dbReference>
<evidence type="ECO:0000256" key="2">
    <source>
        <dbReference type="ARBA" id="ARBA00023125"/>
    </source>
</evidence>
<comment type="caution">
    <text evidence="5">The sequence shown here is derived from an EMBL/GenBank/DDBJ whole genome shotgun (WGS) entry which is preliminary data.</text>
</comment>
<dbReference type="Gene3D" id="3.40.50.880">
    <property type="match status" value="1"/>
</dbReference>
<sequence>MAVMGGLVHAAVMATSTRTRRIGFVVFENFNALDLTGPLEVFAAANDLAQEQAARRARPLYEAVILGPAVRVYRAESGVAVKADVRLAASPPLDTVLMPGGHGIREPATLRRLAAWLQQQGRVRRIASVCTGAYALAEAGLLDGCRVSTHWRHAQKLAQRYPALQVDADAIFLHQGRCYTSAGISAGIDLALALLAEDHGSALALAVARELVVPFKRDGGQKQYSDSLAFQTQAGDRLGELSAWMLANLAQDLSLPRLAQRACVSPRQLSRRFQQAFGLAPAAYVEKLRVEQARQRLSESRASIARVAAAVGFRSADVFRRAFERRVGVNPATYRARFGAALAASST</sequence>
<proteinExistence type="predicted"/>
<evidence type="ECO:0000259" key="4">
    <source>
        <dbReference type="PROSITE" id="PS01124"/>
    </source>
</evidence>
<dbReference type="InterPro" id="IPR009057">
    <property type="entry name" value="Homeodomain-like_sf"/>
</dbReference>
<dbReference type="GO" id="GO:0043565">
    <property type="term" value="F:sequence-specific DNA binding"/>
    <property type="evidence" value="ECO:0007669"/>
    <property type="project" value="InterPro"/>
</dbReference>
<evidence type="ECO:0000313" key="5">
    <source>
        <dbReference type="EMBL" id="TDR42454.1"/>
    </source>
</evidence>
<keyword evidence="2" id="KW-0238">DNA-binding</keyword>
<keyword evidence="6" id="KW-1185">Reference proteome</keyword>
<dbReference type="InterPro" id="IPR002818">
    <property type="entry name" value="DJ-1/PfpI"/>
</dbReference>
<dbReference type="Gene3D" id="1.10.10.60">
    <property type="entry name" value="Homeodomain-like"/>
    <property type="match status" value="1"/>
</dbReference>
<dbReference type="InterPro" id="IPR029062">
    <property type="entry name" value="Class_I_gatase-like"/>
</dbReference>
<keyword evidence="1" id="KW-0805">Transcription regulation</keyword>
<keyword evidence="3" id="KW-0804">Transcription</keyword>
<organism evidence="5 6">
    <name type="scientific">Tahibacter aquaticus</name>
    <dbReference type="NCBI Taxonomy" id="520092"/>
    <lineage>
        <taxon>Bacteria</taxon>
        <taxon>Pseudomonadati</taxon>
        <taxon>Pseudomonadota</taxon>
        <taxon>Gammaproteobacteria</taxon>
        <taxon>Lysobacterales</taxon>
        <taxon>Rhodanobacteraceae</taxon>
        <taxon>Tahibacter</taxon>
    </lineage>
</organism>